<proteinExistence type="predicted"/>
<feature type="compositionally biased region" description="Polar residues" evidence="1">
    <location>
        <begin position="30"/>
        <end position="42"/>
    </location>
</feature>
<reference evidence="2 3" key="1">
    <citation type="journal article" date="2018" name="Mol. Biol. Evol.">
        <title>Broad Genomic Sampling Reveals a Smut Pathogenic Ancestry of the Fungal Clade Ustilaginomycotina.</title>
        <authorList>
            <person name="Kijpornyongpan T."/>
            <person name="Mondo S.J."/>
            <person name="Barry K."/>
            <person name="Sandor L."/>
            <person name="Lee J."/>
            <person name="Lipzen A."/>
            <person name="Pangilinan J."/>
            <person name="LaButti K."/>
            <person name="Hainaut M."/>
            <person name="Henrissat B."/>
            <person name="Grigoriev I.V."/>
            <person name="Spatafora J.W."/>
            <person name="Aime M.C."/>
        </authorList>
    </citation>
    <scope>NUCLEOTIDE SEQUENCE [LARGE SCALE GENOMIC DNA]</scope>
    <source>
        <strain evidence="2 3">MCA 3882</strain>
    </source>
</reference>
<feature type="region of interest" description="Disordered" evidence="1">
    <location>
        <begin position="238"/>
        <end position="263"/>
    </location>
</feature>
<feature type="compositionally biased region" description="Basic and acidic residues" evidence="1">
    <location>
        <begin position="238"/>
        <end position="252"/>
    </location>
</feature>
<dbReference type="EMBL" id="KZ819603">
    <property type="protein sequence ID" value="PWN35619.1"/>
    <property type="molecule type" value="Genomic_DNA"/>
</dbReference>
<protein>
    <submittedName>
        <fullName evidence="2">Uncharacterized protein</fullName>
    </submittedName>
</protein>
<evidence type="ECO:0000313" key="3">
    <source>
        <dbReference type="Proteomes" id="UP000245771"/>
    </source>
</evidence>
<keyword evidence="3" id="KW-1185">Reference proteome</keyword>
<feature type="region of interest" description="Disordered" evidence="1">
    <location>
        <begin position="1"/>
        <end position="42"/>
    </location>
</feature>
<feature type="region of interest" description="Disordered" evidence="1">
    <location>
        <begin position="427"/>
        <end position="454"/>
    </location>
</feature>
<evidence type="ECO:0000313" key="2">
    <source>
        <dbReference type="EMBL" id="PWN35619.1"/>
    </source>
</evidence>
<dbReference type="RefSeq" id="XP_025355921.1">
    <property type="nucleotide sequence ID" value="XM_025500392.1"/>
</dbReference>
<dbReference type="GeneID" id="37022173"/>
<accession>A0A316VD85</accession>
<feature type="region of interest" description="Disordered" evidence="1">
    <location>
        <begin position="67"/>
        <end position="91"/>
    </location>
</feature>
<dbReference type="InParanoid" id="A0A316VD85"/>
<organism evidence="2 3">
    <name type="scientific">Meira miltonrushii</name>
    <dbReference type="NCBI Taxonomy" id="1280837"/>
    <lineage>
        <taxon>Eukaryota</taxon>
        <taxon>Fungi</taxon>
        <taxon>Dikarya</taxon>
        <taxon>Basidiomycota</taxon>
        <taxon>Ustilaginomycotina</taxon>
        <taxon>Exobasidiomycetes</taxon>
        <taxon>Exobasidiales</taxon>
        <taxon>Brachybasidiaceae</taxon>
        <taxon>Meira</taxon>
    </lineage>
</organism>
<dbReference type="AlphaFoldDB" id="A0A316VD85"/>
<evidence type="ECO:0000256" key="1">
    <source>
        <dbReference type="SAM" id="MobiDB-lite"/>
    </source>
</evidence>
<gene>
    <name evidence="2" type="ORF">FA14DRAFT_172231</name>
</gene>
<dbReference type="Proteomes" id="UP000245771">
    <property type="component" value="Unassembled WGS sequence"/>
</dbReference>
<sequence length="505" mass="56495">MMAGHNAGLMPRKPSRRPATASARVDERGSSSNGFKSIRSSLNGGHMASTSIGNAQLCQHMHQMGIPFTSSSTSQRKEDEESQSGTSSILPVKVKQDSFGSHRRSVSFLELVDRNSRGPSNSPDSTLEDIRRLVPDVPQDEPETSVTELAPRTSIVEPEVQQRKADVDPNTHSVLSQALGRIAELESSLEYYERACVDATFDSDFWQKEYNRLYDIMRIAEQKQEQMMVYIRRLEGRVKKEEKESEKEDTGKARKKADRSSAATIPIPAVQPVKGDVNSHSMLEIASSSASVTTTEDHSPLASHLPVMKGLKRVTSSSTMKSKEMFALDQTMTASSTSTTTQRKQINPICNPLIAPIMQDQLKLRELGSNWDQEKRNVISKWVKTAQVSNEEKQKSKRITTIERSLKEASNIQNANELFYKGWTIDSSPQEEEEEENKATIQTPSREEDVRGRHPFSIITNSALKARWADAGTNLGLDQEQNETQAYAGLQAHSRWRVWKANMGK</sequence>
<name>A0A316VD85_9BASI</name>